<dbReference type="Proteomes" id="UP001157502">
    <property type="component" value="Chromosome 24"/>
</dbReference>
<accession>A0ACC2FP89</accession>
<organism evidence="1 2">
    <name type="scientific">Dallia pectoralis</name>
    <name type="common">Alaska blackfish</name>
    <dbReference type="NCBI Taxonomy" id="75939"/>
    <lineage>
        <taxon>Eukaryota</taxon>
        <taxon>Metazoa</taxon>
        <taxon>Chordata</taxon>
        <taxon>Craniata</taxon>
        <taxon>Vertebrata</taxon>
        <taxon>Euteleostomi</taxon>
        <taxon>Actinopterygii</taxon>
        <taxon>Neopterygii</taxon>
        <taxon>Teleostei</taxon>
        <taxon>Protacanthopterygii</taxon>
        <taxon>Esociformes</taxon>
        <taxon>Umbridae</taxon>
        <taxon>Dallia</taxon>
    </lineage>
</organism>
<keyword evidence="2" id="KW-1185">Reference proteome</keyword>
<evidence type="ECO:0000313" key="1">
    <source>
        <dbReference type="EMBL" id="KAJ7993132.1"/>
    </source>
</evidence>
<gene>
    <name evidence="1" type="ORF">DPEC_G00269240</name>
</gene>
<comment type="caution">
    <text evidence="1">The sequence shown here is derived from an EMBL/GenBank/DDBJ whole genome shotgun (WGS) entry which is preliminary data.</text>
</comment>
<evidence type="ECO:0000313" key="2">
    <source>
        <dbReference type="Proteomes" id="UP001157502"/>
    </source>
</evidence>
<dbReference type="EMBL" id="CM055751">
    <property type="protein sequence ID" value="KAJ7993132.1"/>
    <property type="molecule type" value="Genomic_DNA"/>
</dbReference>
<reference evidence="1" key="1">
    <citation type="submission" date="2021-05" db="EMBL/GenBank/DDBJ databases">
        <authorList>
            <person name="Pan Q."/>
            <person name="Jouanno E."/>
            <person name="Zahm M."/>
            <person name="Klopp C."/>
            <person name="Cabau C."/>
            <person name="Louis A."/>
            <person name="Berthelot C."/>
            <person name="Parey E."/>
            <person name="Roest Crollius H."/>
            <person name="Montfort J."/>
            <person name="Robinson-Rechavi M."/>
            <person name="Bouchez O."/>
            <person name="Lampietro C."/>
            <person name="Lopez Roques C."/>
            <person name="Donnadieu C."/>
            <person name="Postlethwait J."/>
            <person name="Bobe J."/>
            <person name="Dillon D."/>
            <person name="Chandos A."/>
            <person name="von Hippel F."/>
            <person name="Guiguen Y."/>
        </authorList>
    </citation>
    <scope>NUCLEOTIDE SEQUENCE</scope>
    <source>
        <strain evidence="1">YG-Jan2019</strain>
    </source>
</reference>
<name>A0ACC2FP89_DALPE</name>
<protein>
    <submittedName>
        <fullName evidence="1">Uncharacterized protein</fullName>
    </submittedName>
</protein>
<sequence>MKEQQLTGLKSMLGWSKHREMGHRSAKRNDTPVEISPKVLQARCAVPKLTPEQRMRQTPFERVLYDMNHDQRVIDDLTMGRRTSFYELRGEIGCGNFSQVRLGIHALSNAPSELTLCPAAPAAPCLPHIV</sequence>
<proteinExistence type="predicted"/>